<feature type="compositionally biased region" description="Polar residues" evidence="10">
    <location>
        <begin position="313"/>
        <end position="332"/>
    </location>
</feature>
<evidence type="ECO:0000256" key="10">
    <source>
        <dbReference type="SAM" id="MobiDB-lite"/>
    </source>
</evidence>
<feature type="region of interest" description="Disordered" evidence="10">
    <location>
        <begin position="361"/>
        <end position="398"/>
    </location>
</feature>
<evidence type="ECO:0000313" key="12">
    <source>
        <dbReference type="EMBL" id="KDO84113.1"/>
    </source>
</evidence>
<keyword evidence="13" id="KW-1185">Reference proteome</keyword>
<evidence type="ECO:0000256" key="5">
    <source>
        <dbReference type="ARBA" id="ARBA00022723"/>
    </source>
</evidence>
<proteinExistence type="predicted"/>
<feature type="domain" description="RING-type" evidence="11">
    <location>
        <begin position="651"/>
        <end position="692"/>
    </location>
</feature>
<protein>
    <recommendedName>
        <fullName evidence="3">RING-type E3 ubiquitin transferase</fullName>
        <ecNumber evidence="3">2.3.2.27</ecNumber>
    </recommendedName>
</protein>
<accession>A0A067GWL0</accession>
<evidence type="ECO:0000256" key="3">
    <source>
        <dbReference type="ARBA" id="ARBA00012483"/>
    </source>
</evidence>
<feature type="compositionally biased region" description="Polar residues" evidence="10">
    <location>
        <begin position="339"/>
        <end position="348"/>
    </location>
</feature>
<evidence type="ECO:0000256" key="7">
    <source>
        <dbReference type="ARBA" id="ARBA00022786"/>
    </source>
</evidence>
<dbReference type="PROSITE" id="PS50089">
    <property type="entry name" value="ZF_RING_2"/>
    <property type="match status" value="1"/>
</dbReference>
<sequence>MQGQRGTIGSLPETLSFDHGSTSTSAVDQQMFWNNMRNPPESRPPDNMLSPAGTRTTMTYVNSMSHEQQMSTAWSLGEPSSHGPQNKVTHDERRTQHGWQCEPTSSMPVDGANVNPMLVQSSNSNMMSQNLNLNAGFVSDDGDNFQVMGCPNLHKSGSSVDERIPPPGSSDSFLLPSGSGGYLAEENNGRPGSSSEGGRRASCKRKALEGNVENSSVGGTSSYFQHAESSACPAVSASYNGGSSLSISDPSGQVNSGRGLGVRGPVRDGLPEWPVAGNAERSRRNYRVRINPSNQQKVMPYAQFPTNAAVRHSSISSTQESSRLPPNDQSLDSMAAPSVENTGPQSQPVLLHVPMFPQNLQPFRWDKGSSSRSGSSSSSNGARDRDVQREEARPRIMGRNILENPMFIPAPDLRNLVRSPANRSLAGGNISTPGNVASSSRAGSSSGVHPPSAPTWVPHPNPYQYPRRFSELIRRSLTSSSGSESAGQSSNQTPPHSVPLSPEEMVLSSGAGNQRHHPSYPRSASRLERQDGVLGFPHPLRALAAVGEGRNRVLVSEQIRNVLDLMRRGEGLQFEDVMILDQSVFFGVADINDRHRDMRLDVDNMSYEELLALEERIGNVSTGLTEETIKNRLKQQKYSISLGSQQEQEPCCICQEEYNDGEDTGILHCGHDFHTSCIKQWLMHKNLCPICKTTALSTSS</sequence>
<feature type="region of interest" description="Disordered" evidence="10">
    <location>
        <begin position="309"/>
        <end position="349"/>
    </location>
</feature>
<feature type="compositionally biased region" description="Pro residues" evidence="10">
    <location>
        <begin position="451"/>
        <end position="462"/>
    </location>
</feature>
<keyword evidence="5" id="KW-0479">Metal-binding</keyword>
<gene>
    <name evidence="12" type="ORF">CISIN_1g005363mg</name>
</gene>
<dbReference type="Pfam" id="PF13639">
    <property type="entry name" value="zf-RING_2"/>
    <property type="match status" value="1"/>
</dbReference>
<feature type="compositionally biased region" description="Low complexity" evidence="10">
    <location>
        <begin position="370"/>
        <end position="379"/>
    </location>
</feature>
<keyword evidence="4" id="KW-0808">Transferase</keyword>
<evidence type="ECO:0000256" key="1">
    <source>
        <dbReference type="ARBA" id="ARBA00000900"/>
    </source>
</evidence>
<dbReference type="AlphaFoldDB" id="A0A067GWL0"/>
<evidence type="ECO:0000256" key="6">
    <source>
        <dbReference type="ARBA" id="ARBA00022771"/>
    </source>
</evidence>
<feature type="region of interest" description="Disordered" evidence="10">
    <location>
        <begin position="1"/>
        <end position="23"/>
    </location>
</feature>
<feature type="compositionally biased region" description="Low complexity" evidence="10">
    <location>
        <begin position="477"/>
        <end position="490"/>
    </location>
</feature>
<dbReference type="InterPro" id="IPR045191">
    <property type="entry name" value="MBR1/2-like"/>
</dbReference>
<dbReference type="SMR" id="A0A067GWL0"/>
<dbReference type="Proteomes" id="UP000027120">
    <property type="component" value="Unassembled WGS sequence"/>
</dbReference>
<dbReference type="GO" id="GO:0010228">
    <property type="term" value="P:vegetative to reproductive phase transition of meristem"/>
    <property type="evidence" value="ECO:0007669"/>
    <property type="project" value="UniProtKB-ARBA"/>
</dbReference>
<feature type="compositionally biased region" description="Low complexity" evidence="10">
    <location>
        <begin position="185"/>
        <end position="196"/>
    </location>
</feature>
<dbReference type="eggNOG" id="KOG0800">
    <property type="taxonomic scope" value="Eukaryota"/>
</dbReference>
<dbReference type="Gene3D" id="3.30.40.10">
    <property type="entry name" value="Zinc/RING finger domain, C3HC4 (zinc finger)"/>
    <property type="match status" value="1"/>
</dbReference>
<dbReference type="PANTHER" id="PTHR22937">
    <property type="entry name" value="E3 UBIQUITIN-PROTEIN LIGASE RNF165"/>
    <property type="match status" value="1"/>
</dbReference>
<evidence type="ECO:0000256" key="9">
    <source>
        <dbReference type="PROSITE-ProRule" id="PRU00175"/>
    </source>
</evidence>
<comment type="catalytic activity">
    <reaction evidence="1">
        <text>S-ubiquitinyl-[E2 ubiquitin-conjugating enzyme]-L-cysteine + [acceptor protein]-L-lysine = [E2 ubiquitin-conjugating enzyme]-L-cysteine + N(6)-ubiquitinyl-[acceptor protein]-L-lysine.</text>
        <dbReference type="EC" id="2.3.2.27"/>
    </reaction>
</comment>
<dbReference type="InterPro" id="IPR001841">
    <property type="entry name" value="Znf_RING"/>
</dbReference>
<evidence type="ECO:0000313" key="13">
    <source>
        <dbReference type="Proteomes" id="UP000027120"/>
    </source>
</evidence>
<dbReference type="SUPFAM" id="SSF57850">
    <property type="entry name" value="RING/U-box"/>
    <property type="match status" value="1"/>
</dbReference>
<keyword evidence="7" id="KW-0833">Ubl conjugation pathway</keyword>
<dbReference type="EC" id="2.3.2.27" evidence="3"/>
<keyword evidence="8" id="KW-0862">Zinc</keyword>
<comment type="pathway">
    <text evidence="2">Protein modification; protein ubiquitination.</text>
</comment>
<feature type="region of interest" description="Disordered" evidence="10">
    <location>
        <begin position="70"/>
        <end position="89"/>
    </location>
</feature>
<evidence type="ECO:0000256" key="2">
    <source>
        <dbReference type="ARBA" id="ARBA00004906"/>
    </source>
</evidence>
<reference evidence="12 13" key="1">
    <citation type="submission" date="2014-04" db="EMBL/GenBank/DDBJ databases">
        <authorList>
            <consortium name="International Citrus Genome Consortium"/>
            <person name="Gmitter F."/>
            <person name="Chen C."/>
            <person name="Farmerie W."/>
            <person name="Harkins T."/>
            <person name="Desany B."/>
            <person name="Mohiuddin M."/>
            <person name="Kodira C."/>
            <person name="Borodovsky M."/>
            <person name="Lomsadze A."/>
            <person name="Burns P."/>
            <person name="Jenkins J."/>
            <person name="Prochnik S."/>
            <person name="Shu S."/>
            <person name="Chapman J."/>
            <person name="Pitluck S."/>
            <person name="Schmutz J."/>
            <person name="Rokhsar D."/>
        </authorList>
    </citation>
    <scope>NUCLEOTIDE SEQUENCE</scope>
</reference>
<dbReference type="InterPro" id="IPR013083">
    <property type="entry name" value="Znf_RING/FYVE/PHD"/>
</dbReference>
<feature type="region of interest" description="Disordered" evidence="10">
    <location>
        <begin position="477"/>
        <end position="525"/>
    </location>
</feature>
<evidence type="ECO:0000259" key="11">
    <source>
        <dbReference type="PROSITE" id="PS50089"/>
    </source>
</evidence>
<evidence type="ECO:0000256" key="8">
    <source>
        <dbReference type="ARBA" id="ARBA00022833"/>
    </source>
</evidence>
<dbReference type="EMBL" id="KK784874">
    <property type="protein sequence ID" value="KDO84113.1"/>
    <property type="molecule type" value="Genomic_DNA"/>
</dbReference>
<dbReference type="GO" id="GO:0043161">
    <property type="term" value="P:proteasome-mediated ubiquitin-dependent protein catabolic process"/>
    <property type="evidence" value="ECO:0007669"/>
    <property type="project" value="UniProtKB-ARBA"/>
</dbReference>
<dbReference type="GO" id="GO:0061630">
    <property type="term" value="F:ubiquitin protein ligase activity"/>
    <property type="evidence" value="ECO:0000318"/>
    <property type="project" value="GO_Central"/>
</dbReference>
<dbReference type="SMART" id="SM00184">
    <property type="entry name" value="RING"/>
    <property type="match status" value="1"/>
</dbReference>
<name>A0A067GWL0_CITSI</name>
<dbReference type="PANTHER" id="PTHR22937:SF212">
    <property type="entry name" value="RING-TYPE E3 UBIQUITIN TRANSFERASE"/>
    <property type="match status" value="1"/>
</dbReference>
<organism evidence="12 13">
    <name type="scientific">Citrus sinensis</name>
    <name type="common">Sweet orange</name>
    <name type="synonym">Citrus aurantium var. sinensis</name>
    <dbReference type="NCBI Taxonomy" id="2711"/>
    <lineage>
        <taxon>Eukaryota</taxon>
        <taxon>Viridiplantae</taxon>
        <taxon>Streptophyta</taxon>
        <taxon>Embryophyta</taxon>
        <taxon>Tracheophyta</taxon>
        <taxon>Spermatophyta</taxon>
        <taxon>Magnoliopsida</taxon>
        <taxon>eudicotyledons</taxon>
        <taxon>Gunneridae</taxon>
        <taxon>Pentapetalae</taxon>
        <taxon>rosids</taxon>
        <taxon>malvids</taxon>
        <taxon>Sapindales</taxon>
        <taxon>Rutaceae</taxon>
        <taxon>Aurantioideae</taxon>
        <taxon>Citrus</taxon>
    </lineage>
</organism>
<feature type="compositionally biased region" description="Basic and acidic residues" evidence="10">
    <location>
        <begin position="382"/>
        <end position="394"/>
    </location>
</feature>
<dbReference type="FunFam" id="3.30.40.10:FF:000309">
    <property type="entry name" value="E3 ubiquitin-protein ligase MBR2"/>
    <property type="match status" value="1"/>
</dbReference>
<feature type="region of interest" description="Disordered" evidence="10">
    <location>
        <begin position="153"/>
        <end position="204"/>
    </location>
</feature>
<dbReference type="GO" id="GO:0008270">
    <property type="term" value="F:zinc ion binding"/>
    <property type="evidence" value="ECO:0007669"/>
    <property type="project" value="UniProtKB-KW"/>
</dbReference>
<dbReference type="STRING" id="2711.A0A067GWL0"/>
<keyword evidence="6 9" id="KW-0863">Zinc-finger</keyword>
<feature type="compositionally biased region" description="Low complexity" evidence="10">
    <location>
        <begin position="437"/>
        <end position="447"/>
    </location>
</feature>
<feature type="region of interest" description="Disordered" evidence="10">
    <location>
        <begin position="424"/>
        <end position="462"/>
    </location>
</feature>
<evidence type="ECO:0000256" key="4">
    <source>
        <dbReference type="ARBA" id="ARBA00022679"/>
    </source>
</evidence>
<dbReference type="PaxDb" id="2711-XP_006473298.1"/>